<evidence type="ECO:0000259" key="2">
    <source>
        <dbReference type="Pfam" id="PF01471"/>
    </source>
</evidence>
<name>A0ABT1MUU4_9RHOB</name>
<comment type="caution">
    <text evidence="3">The sequence shown here is derived from an EMBL/GenBank/DDBJ whole genome shotgun (WGS) entry which is preliminary data.</text>
</comment>
<keyword evidence="1" id="KW-0732">Signal</keyword>
<accession>A0ABT1MUU4</accession>
<dbReference type="SUPFAM" id="SSF47090">
    <property type="entry name" value="PGBD-like"/>
    <property type="match status" value="3"/>
</dbReference>
<feature type="domain" description="Peptidoglycan binding-like" evidence="2">
    <location>
        <begin position="113"/>
        <end position="168"/>
    </location>
</feature>
<organism evidence="3 4">
    <name type="scientific">Paracoccus albicereus</name>
    <dbReference type="NCBI Taxonomy" id="2922394"/>
    <lineage>
        <taxon>Bacteria</taxon>
        <taxon>Pseudomonadati</taxon>
        <taxon>Pseudomonadota</taxon>
        <taxon>Alphaproteobacteria</taxon>
        <taxon>Rhodobacterales</taxon>
        <taxon>Paracoccaceae</taxon>
        <taxon>Paracoccus</taxon>
    </lineage>
</organism>
<dbReference type="InterPro" id="IPR036366">
    <property type="entry name" value="PGBDSf"/>
</dbReference>
<protein>
    <submittedName>
        <fullName evidence="3">Peptidoglycan-binding protein</fullName>
    </submittedName>
</protein>
<reference evidence="3 4" key="1">
    <citation type="submission" date="2022-03" db="EMBL/GenBank/DDBJ databases">
        <authorList>
            <person name="He Y."/>
        </authorList>
    </citation>
    <scope>NUCLEOTIDE SEQUENCE [LARGE SCALE GENOMIC DNA]</scope>
    <source>
        <strain evidence="3 4">TK19116</strain>
    </source>
</reference>
<feature type="domain" description="Peptidoglycan binding-like" evidence="2">
    <location>
        <begin position="201"/>
        <end position="255"/>
    </location>
</feature>
<dbReference type="InterPro" id="IPR036365">
    <property type="entry name" value="PGBD-like_sf"/>
</dbReference>
<feature type="signal peptide" evidence="1">
    <location>
        <begin position="1"/>
        <end position="23"/>
    </location>
</feature>
<feature type="domain" description="Peptidoglycan binding-like" evidence="2">
    <location>
        <begin position="284"/>
        <end position="338"/>
    </location>
</feature>
<evidence type="ECO:0000313" key="4">
    <source>
        <dbReference type="Proteomes" id="UP001203945"/>
    </source>
</evidence>
<keyword evidence="4" id="KW-1185">Reference proteome</keyword>
<evidence type="ECO:0000313" key="3">
    <source>
        <dbReference type="EMBL" id="MCQ0971449.1"/>
    </source>
</evidence>
<dbReference type="RefSeq" id="WP_255330444.1">
    <property type="nucleotide sequence ID" value="NZ_JAKZEU010000004.1"/>
</dbReference>
<dbReference type="Proteomes" id="UP001203945">
    <property type="component" value="Unassembled WGS sequence"/>
</dbReference>
<dbReference type="InterPro" id="IPR002477">
    <property type="entry name" value="Peptidoglycan-bd-like"/>
</dbReference>
<proteinExistence type="predicted"/>
<sequence length="345" mass="37096">MSRRLLLPIMVAGVMSVSAPAHADPDLGEVVGTIARQLLEQQQGAQERALWDGVVANGSAAAYRQYLDTYPEGPNARTARERLERLSAGSGGSSDTTPVSEAARVEARLSLTRSDRIAVQQRLAADRYYTSGIDGVFGSGTRRAITAWQQTNGYGQTGYLNRTQLTALTGRTETRPDPAIPASGDSATAAARAELNLGLTRAARVQIQRDLISLGYDPKGADGLFGSGTRGAIRAWQRNTGLAATGYMTTRQIQSLRADAKARGAENSGDRAEAVDEDLLGLTRAERTVLQQRLIALRYLSGEADGIFGTTTRRAIARWQGDNGLSETGYLTAEQVRSLRQQTRI</sequence>
<gene>
    <name evidence="3" type="ORF">MLD63_13575</name>
</gene>
<feature type="chain" id="PRO_5045488396" evidence="1">
    <location>
        <begin position="24"/>
        <end position="345"/>
    </location>
</feature>
<evidence type="ECO:0000256" key="1">
    <source>
        <dbReference type="SAM" id="SignalP"/>
    </source>
</evidence>
<dbReference type="Pfam" id="PF01471">
    <property type="entry name" value="PG_binding_1"/>
    <property type="match status" value="3"/>
</dbReference>
<dbReference type="EMBL" id="JAKZEU010000004">
    <property type="protein sequence ID" value="MCQ0971449.1"/>
    <property type="molecule type" value="Genomic_DNA"/>
</dbReference>
<dbReference type="Gene3D" id="1.10.101.10">
    <property type="entry name" value="PGBD-like superfamily/PGBD"/>
    <property type="match status" value="3"/>
</dbReference>